<dbReference type="OrthoDB" id="10252740at2759"/>
<reference evidence="3 4" key="1">
    <citation type="submission" date="2015-06" db="EMBL/GenBank/DDBJ databases">
        <title>Draft genome of the ant-associated black yeast Phialophora attae CBS 131958.</title>
        <authorList>
            <person name="Moreno L.F."/>
            <person name="Stielow B.J."/>
            <person name="de Hoog S."/>
            <person name="Vicente V.A."/>
            <person name="Weiss V.A."/>
            <person name="de Vries M."/>
            <person name="Cruz L.M."/>
            <person name="Souza E.M."/>
        </authorList>
    </citation>
    <scope>NUCLEOTIDE SEQUENCE [LARGE SCALE GENOMIC DNA]</scope>
    <source>
        <strain evidence="3 4">CBS 131958</strain>
    </source>
</reference>
<evidence type="ECO:0000313" key="4">
    <source>
        <dbReference type="Proteomes" id="UP000038010"/>
    </source>
</evidence>
<dbReference type="PROSITE" id="PS50822">
    <property type="entry name" value="PIWI"/>
    <property type="match status" value="1"/>
</dbReference>
<dbReference type="Pfam" id="PF02171">
    <property type="entry name" value="Piwi"/>
    <property type="match status" value="1"/>
</dbReference>
<name>A0A0N1NXF4_9EURO</name>
<dbReference type="VEuPathDB" id="FungiDB:AB675_3959"/>
<feature type="domain" description="Piwi" evidence="2">
    <location>
        <begin position="849"/>
        <end position="1093"/>
    </location>
</feature>
<proteinExistence type="predicted"/>
<organism evidence="3 4">
    <name type="scientific">Cyphellophora attinorum</name>
    <dbReference type="NCBI Taxonomy" id="1664694"/>
    <lineage>
        <taxon>Eukaryota</taxon>
        <taxon>Fungi</taxon>
        <taxon>Dikarya</taxon>
        <taxon>Ascomycota</taxon>
        <taxon>Pezizomycotina</taxon>
        <taxon>Eurotiomycetes</taxon>
        <taxon>Chaetothyriomycetidae</taxon>
        <taxon>Chaetothyriales</taxon>
        <taxon>Cyphellophoraceae</taxon>
        <taxon>Cyphellophora</taxon>
    </lineage>
</organism>
<protein>
    <recommendedName>
        <fullName evidence="2">Piwi domain-containing protein</fullName>
    </recommendedName>
</protein>
<feature type="region of interest" description="Disordered" evidence="1">
    <location>
        <begin position="1333"/>
        <end position="1401"/>
    </location>
</feature>
<dbReference type="STRING" id="1664694.A0A0N1NXF4"/>
<gene>
    <name evidence="3" type="ORF">AB675_3959</name>
</gene>
<feature type="compositionally biased region" description="Gly residues" evidence="1">
    <location>
        <begin position="27"/>
        <end position="46"/>
    </location>
</feature>
<dbReference type="InterPro" id="IPR036085">
    <property type="entry name" value="PAZ_dom_sf"/>
</dbReference>
<feature type="region of interest" description="Disordered" evidence="1">
    <location>
        <begin position="95"/>
        <end position="186"/>
    </location>
</feature>
<evidence type="ECO:0000256" key="1">
    <source>
        <dbReference type="SAM" id="MobiDB-lite"/>
    </source>
</evidence>
<dbReference type="GeneID" id="28735937"/>
<feature type="compositionally biased region" description="Pro residues" evidence="1">
    <location>
        <begin position="1375"/>
        <end position="1384"/>
    </location>
</feature>
<dbReference type="Proteomes" id="UP000038010">
    <property type="component" value="Unassembled WGS sequence"/>
</dbReference>
<dbReference type="RefSeq" id="XP_017997543.1">
    <property type="nucleotide sequence ID" value="XM_018144057.1"/>
</dbReference>
<feature type="compositionally biased region" description="Basic and acidic residues" evidence="1">
    <location>
        <begin position="1385"/>
        <end position="1401"/>
    </location>
</feature>
<dbReference type="EMBL" id="LFJN01000023">
    <property type="protein sequence ID" value="KPI37580.1"/>
    <property type="molecule type" value="Genomic_DNA"/>
</dbReference>
<evidence type="ECO:0000313" key="3">
    <source>
        <dbReference type="EMBL" id="KPI37580.1"/>
    </source>
</evidence>
<feature type="region of interest" description="Disordered" evidence="1">
    <location>
        <begin position="430"/>
        <end position="461"/>
    </location>
</feature>
<accession>A0A0N1NXF4</accession>
<dbReference type="Gene3D" id="3.40.50.2300">
    <property type="match status" value="1"/>
</dbReference>
<dbReference type="Gene3D" id="3.30.420.10">
    <property type="entry name" value="Ribonuclease H-like superfamily/Ribonuclease H"/>
    <property type="match status" value="1"/>
</dbReference>
<evidence type="ECO:0000259" key="2">
    <source>
        <dbReference type="PROSITE" id="PS50822"/>
    </source>
</evidence>
<sequence length="1510" mass="167322">MSNAPIAPRGQGLNASATSMTNVPTGPRGGNPRGRSGGHAGRGGGRFQPHRPPIIDQPNSHQPRLVHTQLEPAPATIKGDAFVSAPERLTGKTLTNHYGIKFPNDDVNSSTTGPTQPHSPSNAASTTLTRRTGPGATTPVRFSSGTGSPNKASSGSSPIKSPNSRKSPPSRGASSAQSSGTEGFQEKIEQEKNGEITNPAPVQSPRNPSKQTIRRIVFLLIKDLHSRGDMKGTAVASDYHKYLVTCQQLPLAATTTHQVILYGDHEHHRGDYPLYTVTIDVDPKKLPINSLLSLLSRKDDLMEKEKNQKHETITALNVVFTNAASVKTFTDHLPNSGNTGSIQTVARSGSKKFFDLMPLWAEDIGPQQLRGNDKYGLVGRLGFFLSTRAFLGANKIFLNINTTRSAFHHEGSLNDYIDFLLRPVVNGRTQDDTLYNGPPPQPDANSREQRNPPPRSEWTPDWDDAMRAIGGLKVCTAYHNDARNSSRSNEMLYTVCQLQEQPSVDVATAGDAVTSDPLVNVAEYFGREYSWLNVSPEDRIVAVRGVTSRRRLDAEPLLIPARLLTLIPGQRVSSKVEMIDFAVRPPDANRDKIQKQGRQLFELERTNTNLAPAAAFAFGGLRVEPDMHELDMTIMNGPDLVYPTALPTDKGTLNDKERASGKWNLENRQFSTPAQSGCWTVLRIFNPGSRRPHLSEFFASVQTELPKYGLKSEAFINGQPISNFRGNFGDDSFGDLHSFDRRKADHKDGEQLRTRLKELFNAPTGGKTRLVFVILPFKDSKIYQQVKRAADLEGIQTICNFSYFNQPKNQSSKVTNMLMKFNLKMERDTVNQKFRSIEPGLLGCIDSQTMLMGMDVTHPPVGAMDEAPSIAALVGSVNKEFSQFPAVLRENPPLKDKRAREEIMKLKEMVQLSVERWSKNNLNAMPKRIIAFRDGLSEDQLEMCKEAEIPRIRDGIKAVAESLGSKSIPELFVICTIKRHHVRFFKDPKVNSKVHDGKKSNPLPGAMVDKDVVLEAGRHEFFLVSHEAIQGTARPCHYVPICLPETATIDTKDLARMTHALCFLFGRSTRSVSLATPSYYADLAADRARCWVRHIYEPELKEGDLLQGPLVQILLDEKRDGCFDLICYDQPLFMLTYFSSTIREEFPASHPLLHSSPHPQQVPTAVRLIGGGANAIKDLVEWMSTCCHHKTIVPLRSVINCPARFVLAVDGIQRLRIDLLVEETSQLLSRLQYELFEVNTVVEIFAAGHNLPSEVANAICQCVARYFFHGSLPEIDKWLHLATMNLKFDDGVKAWLRPGALNEGPDMMGAWELWNSRSALTYPARWYQPPRAGPSYERLRPSTPYPPVHPPHQRGPGDAYPSAGYTSTPGWHGPDAPPSPPPKPDAYRQRPNLAHDHHDYSDPPTGIIDVTLAEHSQSTAHHRLRIGATATVSTNEQSIGTSVQDLQVSLDLIANGGLRILAKSGMLPMSHHSRASVFVKGVNSGQSIMFTSLLISMVVSEWSRKVEMYL</sequence>
<dbReference type="SMART" id="SM00950">
    <property type="entry name" value="Piwi"/>
    <property type="match status" value="1"/>
</dbReference>
<feature type="compositionally biased region" description="Polar residues" evidence="1">
    <location>
        <begin position="106"/>
        <end position="130"/>
    </location>
</feature>
<dbReference type="PANTHER" id="PTHR22891">
    <property type="entry name" value="EUKARYOTIC TRANSLATION INITIATION FACTOR 2C"/>
    <property type="match status" value="1"/>
</dbReference>
<dbReference type="SUPFAM" id="SSF53098">
    <property type="entry name" value="Ribonuclease H-like"/>
    <property type="match status" value="1"/>
</dbReference>
<dbReference type="GO" id="GO:0003676">
    <property type="term" value="F:nucleic acid binding"/>
    <property type="evidence" value="ECO:0007669"/>
    <property type="project" value="InterPro"/>
</dbReference>
<feature type="compositionally biased region" description="Polar residues" evidence="1">
    <location>
        <begin position="140"/>
        <end position="149"/>
    </location>
</feature>
<dbReference type="InterPro" id="IPR036397">
    <property type="entry name" value="RNaseH_sf"/>
</dbReference>
<feature type="region of interest" description="Disordered" evidence="1">
    <location>
        <begin position="1"/>
        <end position="68"/>
    </location>
</feature>
<feature type="compositionally biased region" description="Polar residues" evidence="1">
    <location>
        <begin position="172"/>
        <end position="182"/>
    </location>
</feature>
<dbReference type="SUPFAM" id="SSF101690">
    <property type="entry name" value="PAZ domain"/>
    <property type="match status" value="1"/>
</dbReference>
<feature type="compositionally biased region" description="Polar residues" evidence="1">
    <location>
        <begin position="13"/>
        <end position="23"/>
    </location>
</feature>
<comment type="caution">
    <text evidence="3">The sequence shown here is derived from an EMBL/GenBank/DDBJ whole genome shotgun (WGS) entry which is preliminary data.</text>
</comment>
<keyword evidence="4" id="KW-1185">Reference proteome</keyword>
<dbReference type="InterPro" id="IPR003165">
    <property type="entry name" value="Piwi"/>
</dbReference>
<dbReference type="InterPro" id="IPR012337">
    <property type="entry name" value="RNaseH-like_sf"/>
</dbReference>
<feature type="compositionally biased region" description="Low complexity" evidence="1">
    <location>
        <begin position="150"/>
        <end position="171"/>
    </location>
</feature>